<name>A0A1Q9E9I6_SYMMI</name>
<dbReference type="SUPFAM" id="SSF54427">
    <property type="entry name" value="NTF2-like"/>
    <property type="match status" value="1"/>
</dbReference>
<dbReference type="Proteomes" id="UP000186817">
    <property type="component" value="Unassembled WGS sequence"/>
</dbReference>
<dbReference type="PANTHER" id="PTHR34123">
    <property type="entry name" value="OS04G0578200 PROTEIN"/>
    <property type="match status" value="1"/>
</dbReference>
<dbReference type="InterPro" id="IPR032710">
    <property type="entry name" value="NTF2-like_dom_sf"/>
</dbReference>
<accession>A0A1Q9E9I6</accession>
<gene>
    <name evidence="1" type="ORF">AK812_SmicGene12870</name>
</gene>
<dbReference type="PANTHER" id="PTHR34123:SF1">
    <property type="entry name" value="OS04G0578200 PROTEIN"/>
    <property type="match status" value="1"/>
</dbReference>
<comment type="caution">
    <text evidence="1">The sequence shown here is derived from an EMBL/GenBank/DDBJ whole genome shotgun (WGS) entry which is preliminary data.</text>
</comment>
<proteinExistence type="predicted"/>
<sequence>MLGSSTPRGTVSQGRQGFWPVVGSQQNEHATFRSLIAFSAAKIPVHRNMGRRAVRLLVVLAALVVLERPAGRSSGTGAYNFAGYVGRHRQAGVARRCEFQQKREALKECLAREYRSFFRPFEAEYYDEDVSFKDPLNNLAGKDSYKANVEMLSGDSLVGNLLFSDGFIDLHAVEEVPGQPTRLRTRWTLGFVFKLLPWKPRALFSGVSEYEIDGQSAKVLRQRDYWDTLSLQQGGEYVPEPPLSGLKDLVSQLLPSALKPAEAREPAVAEEAGWELLRRAAAYRIYRSSDGRIFAVPAPSFTAGLAGVKAEMEAHGLKAGQVREVNGVQSLELAEPSPWSAEAVLQAA</sequence>
<reference evidence="1 2" key="1">
    <citation type="submission" date="2016-02" db="EMBL/GenBank/DDBJ databases">
        <title>Genome analysis of coral dinoflagellate symbionts highlights evolutionary adaptations to a symbiotic lifestyle.</title>
        <authorList>
            <person name="Aranda M."/>
            <person name="Li Y."/>
            <person name="Liew Y.J."/>
            <person name="Baumgarten S."/>
            <person name="Simakov O."/>
            <person name="Wilson M."/>
            <person name="Piel J."/>
            <person name="Ashoor H."/>
            <person name="Bougouffa S."/>
            <person name="Bajic V.B."/>
            <person name="Ryu T."/>
            <person name="Ravasi T."/>
            <person name="Bayer T."/>
            <person name="Micklem G."/>
            <person name="Kim H."/>
            <person name="Bhak J."/>
            <person name="Lajeunesse T.C."/>
            <person name="Voolstra C.R."/>
        </authorList>
    </citation>
    <scope>NUCLEOTIDE SEQUENCE [LARGE SCALE GENOMIC DNA]</scope>
    <source>
        <strain evidence="1 2">CCMP2467</strain>
    </source>
</reference>
<evidence type="ECO:0000313" key="2">
    <source>
        <dbReference type="Proteomes" id="UP000186817"/>
    </source>
</evidence>
<organism evidence="1 2">
    <name type="scientific">Symbiodinium microadriaticum</name>
    <name type="common">Dinoflagellate</name>
    <name type="synonym">Zooxanthella microadriatica</name>
    <dbReference type="NCBI Taxonomy" id="2951"/>
    <lineage>
        <taxon>Eukaryota</taxon>
        <taxon>Sar</taxon>
        <taxon>Alveolata</taxon>
        <taxon>Dinophyceae</taxon>
        <taxon>Suessiales</taxon>
        <taxon>Symbiodiniaceae</taxon>
        <taxon>Symbiodinium</taxon>
    </lineage>
</organism>
<protein>
    <submittedName>
        <fullName evidence="1">Uncharacterized protein</fullName>
    </submittedName>
</protein>
<dbReference type="AlphaFoldDB" id="A0A1Q9E9I6"/>
<dbReference type="OrthoDB" id="44820at2759"/>
<dbReference type="EMBL" id="LSRX01000219">
    <property type="protein sequence ID" value="OLQ04085.1"/>
    <property type="molecule type" value="Genomic_DNA"/>
</dbReference>
<dbReference type="Pfam" id="PF10184">
    <property type="entry name" value="DUF2358"/>
    <property type="match status" value="1"/>
</dbReference>
<evidence type="ECO:0000313" key="1">
    <source>
        <dbReference type="EMBL" id="OLQ04085.1"/>
    </source>
</evidence>
<dbReference type="InterPro" id="IPR018790">
    <property type="entry name" value="DUF2358"/>
</dbReference>
<keyword evidence="2" id="KW-1185">Reference proteome</keyword>